<protein>
    <submittedName>
        <fullName evidence="2">Uncharacterized protein</fullName>
    </submittedName>
</protein>
<feature type="region of interest" description="Disordered" evidence="1">
    <location>
        <begin position="119"/>
        <end position="150"/>
    </location>
</feature>
<feature type="region of interest" description="Disordered" evidence="1">
    <location>
        <begin position="456"/>
        <end position="495"/>
    </location>
</feature>
<dbReference type="InParanoid" id="F4SB69"/>
<accession>F4SB69</accession>
<feature type="compositionally biased region" description="Polar residues" evidence="1">
    <location>
        <begin position="134"/>
        <end position="150"/>
    </location>
</feature>
<organism evidence="3">
    <name type="scientific">Melampsora larici-populina (strain 98AG31 / pathotype 3-4-7)</name>
    <name type="common">Poplar leaf rust fungus</name>
    <dbReference type="NCBI Taxonomy" id="747676"/>
    <lineage>
        <taxon>Eukaryota</taxon>
        <taxon>Fungi</taxon>
        <taxon>Dikarya</taxon>
        <taxon>Basidiomycota</taxon>
        <taxon>Pucciniomycotina</taxon>
        <taxon>Pucciniomycetes</taxon>
        <taxon>Pucciniales</taxon>
        <taxon>Melampsoraceae</taxon>
        <taxon>Melampsora</taxon>
    </lineage>
</organism>
<evidence type="ECO:0000256" key="1">
    <source>
        <dbReference type="SAM" id="MobiDB-lite"/>
    </source>
</evidence>
<evidence type="ECO:0000313" key="2">
    <source>
        <dbReference type="EMBL" id="EGF98095.1"/>
    </source>
</evidence>
<dbReference type="AlphaFoldDB" id="F4SB69"/>
<dbReference type="OrthoDB" id="10372697at2759"/>
<dbReference type="VEuPathDB" id="FungiDB:MELLADRAFT_69564"/>
<feature type="compositionally biased region" description="Basic residues" evidence="1">
    <location>
        <begin position="472"/>
        <end position="485"/>
    </location>
</feature>
<name>F4SB69_MELLP</name>
<dbReference type="Proteomes" id="UP000001072">
    <property type="component" value="Unassembled WGS sequence"/>
</dbReference>
<evidence type="ECO:0000313" key="3">
    <source>
        <dbReference type="Proteomes" id="UP000001072"/>
    </source>
</evidence>
<reference evidence="3" key="1">
    <citation type="journal article" date="2011" name="Proc. Natl. Acad. Sci. U.S.A.">
        <title>Obligate biotrophy features unraveled by the genomic analysis of rust fungi.</title>
        <authorList>
            <person name="Duplessis S."/>
            <person name="Cuomo C.A."/>
            <person name="Lin Y.-C."/>
            <person name="Aerts A."/>
            <person name="Tisserant E."/>
            <person name="Veneault-Fourrey C."/>
            <person name="Joly D.L."/>
            <person name="Hacquard S."/>
            <person name="Amselem J."/>
            <person name="Cantarel B.L."/>
            <person name="Chiu R."/>
            <person name="Coutinho P.M."/>
            <person name="Feau N."/>
            <person name="Field M."/>
            <person name="Frey P."/>
            <person name="Gelhaye E."/>
            <person name="Goldberg J."/>
            <person name="Grabherr M.G."/>
            <person name="Kodira C.D."/>
            <person name="Kohler A."/>
            <person name="Kuees U."/>
            <person name="Lindquist E.A."/>
            <person name="Lucas S.M."/>
            <person name="Mago R."/>
            <person name="Mauceli E."/>
            <person name="Morin E."/>
            <person name="Murat C."/>
            <person name="Pangilinan J.L."/>
            <person name="Park R."/>
            <person name="Pearson M."/>
            <person name="Quesneville H."/>
            <person name="Rouhier N."/>
            <person name="Sakthikumar S."/>
            <person name="Salamov A.A."/>
            <person name="Schmutz J."/>
            <person name="Selles B."/>
            <person name="Shapiro H."/>
            <person name="Tanguay P."/>
            <person name="Tuskan G.A."/>
            <person name="Henrissat B."/>
            <person name="Van de Peer Y."/>
            <person name="Rouze P."/>
            <person name="Ellis J.G."/>
            <person name="Dodds P.N."/>
            <person name="Schein J.E."/>
            <person name="Zhong S."/>
            <person name="Hamelin R.C."/>
            <person name="Grigoriev I.V."/>
            <person name="Szabo L.J."/>
            <person name="Martin F."/>
        </authorList>
    </citation>
    <scope>NUCLEOTIDE SEQUENCE [LARGE SCALE GENOMIC DNA]</scope>
    <source>
        <strain evidence="3">98AG31 / pathotype 3-4-7</strain>
    </source>
</reference>
<dbReference type="HOGENOM" id="CLU_371743_0_0_1"/>
<dbReference type="KEGG" id="mlr:MELLADRAFT_69564"/>
<gene>
    <name evidence="2" type="ORF">MELLADRAFT_69564</name>
</gene>
<keyword evidence="3" id="KW-1185">Reference proteome</keyword>
<dbReference type="EMBL" id="GL883185">
    <property type="protein sequence ID" value="EGF98095.1"/>
    <property type="molecule type" value="Genomic_DNA"/>
</dbReference>
<dbReference type="GeneID" id="18931265"/>
<dbReference type="RefSeq" id="XP_007418614.1">
    <property type="nucleotide sequence ID" value="XM_007418552.1"/>
</dbReference>
<sequence>MTYQLPYQLPTTTFPLSTPNTQTLPPALLQALHRLATFSSNIQLLTSQFAPHLHFHAHHSCFSKPTPQHFARRRKPTTRSTAWRLQNLTPPDPITHLPASGVTPSASIATLITNAPLRPVSAPPFDSTRHTSKMPRSSSIPPCTTQSRTQAGPNKLVQYALSNHQSDEPLSQNSIKSRSMTSASTAVDLIRVECPIDQQPVLNSRPKRAAQQPFPPADSHNIKNTRDLLIDLNAIISNDSRLPVSASETEVLSASISLTAIDIPNAAIDLLVPTTVASATKIDPILNAIELAIVPNVNPVIEDLILSAANDHALYSAVGCLTTGDINQDTITDIDQNRTVDLVLNVEKGLADDVDQELDTTKIVALNDQLRLPVASLMKSVPMFAVDRSVDLGDTKAGNHGHAADVHPDPDATTDPVLDDLVSIQSETNHPLQVFISDIHLGSNLDMLSSPQPYHIAHPVASSTDIPSPLMNKKKKKKKNKKKRHSTDNNSSEQHCRKYDVTDNFGFYAPNGWIEDHHHSSNHSPSLQQDMHTPSETNYDHLLGLVHQLLFCHHMYDLLQVDEQGILFGKEYGQHIQNQDVICYSHEGEFMFRRTKDGKIFDYLDVLEY</sequence>
<proteinExistence type="predicted"/>